<keyword evidence="3" id="KW-1185">Reference proteome</keyword>
<sequence length="134" mass="15434">MHGTLYPRPYTVHQFNHRGHKTLVNNNNTDKNAPKQDEENTTLNLATGWENHHSGGFDYTMRAECGQVCFLAIAKPLIRKKHPQNVWVPGVSELSHNVWVSVFFTTQFFVLVLYLPDFLLQDSGFALIIPFFFI</sequence>
<accession>A0AAN8L2H9</accession>
<keyword evidence="1" id="KW-0812">Transmembrane</keyword>
<gene>
    <name evidence="2" type="ORF">J4Q44_G00260710</name>
</gene>
<comment type="caution">
    <text evidence="2">The sequence shown here is derived from an EMBL/GenBank/DDBJ whole genome shotgun (WGS) entry which is preliminary data.</text>
</comment>
<evidence type="ECO:0000313" key="3">
    <source>
        <dbReference type="Proteomes" id="UP001356427"/>
    </source>
</evidence>
<proteinExistence type="predicted"/>
<evidence type="ECO:0000256" key="1">
    <source>
        <dbReference type="SAM" id="Phobius"/>
    </source>
</evidence>
<feature type="transmembrane region" description="Helical" evidence="1">
    <location>
        <begin position="98"/>
        <end position="115"/>
    </location>
</feature>
<dbReference type="AlphaFoldDB" id="A0AAN8L2H9"/>
<name>A0AAN8L2H9_9TELE</name>
<keyword evidence="1" id="KW-0472">Membrane</keyword>
<organism evidence="2 3">
    <name type="scientific">Coregonus suidteri</name>
    <dbReference type="NCBI Taxonomy" id="861788"/>
    <lineage>
        <taxon>Eukaryota</taxon>
        <taxon>Metazoa</taxon>
        <taxon>Chordata</taxon>
        <taxon>Craniata</taxon>
        <taxon>Vertebrata</taxon>
        <taxon>Euteleostomi</taxon>
        <taxon>Actinopterygii</taxon>
        <taxon>Neopterygii</taxon>
        <taxon>Teleostei</taxon>
        <taxon>Protacanthopterygii</taxon>
        <taxon>Salmoniformes</taxon>
        <taxon>Salmonidae</taxon>
        <taxon>Coregoninae</taxon>
        <taxon>Coregonus</taxon>
    </lineage>
</organism>
<dbReference type="EMBL" id="JAGTTL010000024">
    <property type="protein sequence ID" value="KAK6303617.1"/>
    <property type="molecule type" value="Genomic_DNA"/>
</dbReference>
<evidence type="ECO:0000313" key="2">
    <source>
        <dbReference type="EMBL" id="KAK6303617.1"/>
    </source>
</evidence>
<keyword evidence="1" id="KW-1133">Transmembrane helix</keyword>
<protein>
    <submittedName>
        <fullName evidence="2">Uncharacterized protein</fullName>
    </submittedName>
</protein>
<reference evidence="2 3" key="1">
    <citation type="submission" date="2021-04" db="EMBL/GenBank/DDBJ databases">
        <authorList>
            <person name="De Guttry C."/>
            <person name="Zahm M."/>
            <person name="Klopp C."/>
            <person name="Cabau C."/>
            <person name="Louis A."/>
            <person name="Berthelot C."/>
            <person name="Parey E."/>
            <person name="Roest Crollius H."/>
            <person name="Montfort J."/>
            <person name="Robinson-Rechavi M."/>
            <person name="Bucao C."/>
            <person name="Bouchez O."/>
            <person name="Gislard M."/>
            <person name="Lluch J."/>
            <person name="Milhes M."/>
            <person name="Lampietro C."/>
            <person name="Lopez Roques C."/>
            <person name="Donnadieu C."/>
            <person name="Braasch I."/>
            <person name="Desvignes T."/>
            <person name="Postlethwait J."/>
            <person name="Bobe J."/>
            <person name="Wedekind C."/>
            <person name="Guiguen Y."/>
        </authorList>
    </citation>
    <scope>NUCLEOTIDE SEQUENCE [LARGE SCALE GENOMIC DNA]</scope>
    <source>
        <strain evidence="2">Cs_M1</strain>
        <tissue evidence="2">Blood</tissue>
    </source>
</reference>
<dbReference type="Proteomes" id="UP001356427">
    <property type="component" value="Unassembled WGS sequence"/>
</dbReference>